<dbReference type="InterPro" id="IPR043504">
    <property type="entry name" value="Peptidase_S1_PA_chymotrypsin"/>
</dbReference>
<dbReference type="Gene3D" id="2.40.10.10">
    <property type="entry name" value="Trypsin-like serine proteases"/>
    <property type="match status" value="2"/>
</dbReference>
<sequence length="1367" mass="145056">MNAAVGSGPRPGADAWVAAVHGTEHDEKALGSGFLIDDHRVLTCAHVACPTWERARELWVAFPKSDQFMDRRFRVRDVFAPKAPAKHRSQDVAVLVLSEPVSGELAGRLRRPTPSALVGDAWWAFGFPDGDLFGNSSDGTVGEALAYGWVRLDTASRYPVKPGYSGAALWSSTYQAIVGLVGQASGSGDARAFTLYQADRCLPEQKIALLADWSAEAAGETALAAWGWTLDDDPEAGRHWKPRARGVSTDSEKGFRFRGRTAALAEIIGWMTCVTAPRKVLMVTGSPGVGKSAVLGRVVTSADFGIAASLPADDDALRAPLGAVSCAVHAKGKTALEVAEEIAAAASAAPPERASDLASVLRAALSERAASAPTPFVIVIDALDEATSAQQARLIARHIAIPLAETCADLHVRVLVGSRRRDDAGSLLDPFGAAVRVIDLDAPEFFATADLAAYTMATLQLLGDERPDNPYADKRTARPVAARIAELADANFLVAGLTARAHGLHDTRAVAPADIAFTPTVAAALEEYLSRLPAVDGAPAADALSVLAYAEAPGLPLPLWSAAVEKLTGHHLTEDQLRSLTRSSAANFLIESGVNDQNTGVFRLFHQALNDALRQNRAQVGSNVTDERALTRSFISYGRRLGWDRAPAYLLRSLPRHAVGGRVIDELLADAEYALHADLRRLIPASSSAVSRAAKERAQLLRRTPQAIDCVPTKRAALFSVTEAQEGFGQVYGPLAVKGPYRAEWAAVASRAEDAILEGHSGEIRAVCALGPPTGTLLASAAGDGTIRLWDPVTARTVRRLTPKFGRISAMCGLIVDGQTYLALAADRDVWLWNESLRRAAGYLRGHVSSIRDLCAFETADGPRLATGSADRTVRIWDPASRECTAVLSEHGGWVESVCTLAVNHGTLLASGGDEDDRSIILWRPDTGERIHILEGHESSVIALSAVEVEDHTLLASLGNDKTVRLWDPISGWCVGTLPGEDLAFTLRALTVEGKSLLASPSGDLVRLLDPETGRIAITLQGHSDSVDSLCVLHVNGRDLIASGGADHTVRLWDPSAPRASSVGAVRALSPASSGNGLLLAAGGDDGVTQLRDPGSGSVVNSLRENHDWVRALCSVTHLNRSYLAGCGDDGAVWLSDLTEAVPRSSRRPGNKPAYAVCSVRVGNQTLLATGHTDGSAWLWDPLSNEIAHFARFHSGIYVMCPLEIAGQPYVATATDGQDGMVWLWDATSGQRHKLVAAPETLAMCALPMMGQTALATAHAHGEVRLWDAARGELIGALSGHSGAVNAVSMIGEGGTFLASASSDRTVRLWDVSSQALVEEIPVHHPALAVTWVSQRLIIGLDHGLLALSLAEVRNTPPVGEPEHLRL</sequence>
<keyword evidence="6" id="KW-1185">Reference proteome</keyword>
<feature type="repeat" description="WD" evidence="3">
    <location>
        <begin position="844"/>
        <end position="887"/>
    </location>
</feature>
<dbReference type="Pfam" id="PF00400">
    <property type="entry name" value="WD40"/>
    <property type="match status" value="6"/>
</dbReference>
<dbReference type="SUPFAM" id="SSF50978">
    <property type="entry name" value="WD40 repeat-like"/>
    <property type="match status" value="2"/>
</dbReference>
<dbReference type="PANTHER" id="PTHR22847">
    <property type="entry name" value="WD40 REPEAT PROTEIN"/>
    <property type="match status" value="1"/>
</dbReference>
<dbReference type="Gene3D" id="2.130.10.10">
    <property type="entry name" value="YVTN repeat-like/Quinoprotein amine dehydrogenase"/>
    <property type="match status" value="4"/>
</dbReference>
<gene>
    <name evidence="5" type="ORF">RM877_31540</name>
</gene>
<reference evidence="6" key="1">
    <citation type="submission" date="2023-07" db="EMBL/GenBank/DDBJ databases">
        <title>30 novel species of actinomycetes from the DSMZ collection.</title>
        <authorList>
            <person name="Nouioui I."/>
        </authorList>
    </citation>
    <scope>NUCLEOTIDE SEQUENCE [LARGE SCALE GENOMIC DNA]</scope>
    <source>
        <strain evidence="6">DSM 41981</strain>
    </source>
</reference>
<organism evidence="5 6">
    <name type="scientific">Streptomyces doudnae</name>
    <dbReference type="NCBI Taxonomy" id="3075536"/>
    <lineage>
        <taxon>Bacteria</taxon>
        <taxon>Bacillati</taxon>
        <taxon>Actinomycetota</taxon>
        <taxon>Actinomycetes</taxon>
        <taxon>Kitasatosporales</taxon>
        <taxon>Streptomycetaceae</taxon>
        <taxon>Streptomyces</taxon>
    </lineage>
</organism>
<dbReference type="SMART" id="SM00320">
    <property type="entry name" value="WD40"/>
    <property type="match status" value="10"/>
</dbReference>
<evidence type="ECO:0000259" key="4">
    <source>
        <dbReference type="Pfam" id="PF13191"/>
    </source>
</evidence>
<dbReference type="InterPro" id="IPR020472">
    <property type="entry name" value="WD40_PAC1"/>
</dbReference>
<dbReference type="PROSITE" id="PS50082">
    <property type="entry name" value="WD_REPEATS_2"/>
    <property type="match status" value="5"/>
</dbReference>
<dbReference type="InterPro" id="IPR019775">
    <property type="entry name" value="WD40_repeat_CS"/>
</dbReference>
<evidence type="ECO:0000313" key="6">
    <source>
        <dbReference type="Proteomes" id="UP001183535"/>
    </source>
</evidence>
<feature type="repeat" description="WD" evidence="3">
    <location>
        <begin position="757"/>
        <end position="800"/>
    </location>
</feature>
<dbReference type="SUPFAM" id="SSF50494">
    <property type="entry name" value="Trypsin-like serine proteases"/>
    <property type="match status" value="1"/>
</dbReference>
<accession>A0ABD5F048</accession>
<dbReference type="Pfam" id="PF13365">
    <property type="entry name" value="Trypsin_2"/>
    <property type="match status" value="1"/>
</dbReference>
<dbReference type="InterPro" id="IPR041664">
    <property type="entry name" value="AAA_16"/>
</dbReference>
<dbReference type="InterPro" id="IPR009003">
    <property type="entry name" value="Peptidase_S1_PA"/>
</dbReference>
<evidence type="ECO:0000313" key="5">
    <source>
        <dbReference type="EMBL" id="MDT0439209.1"/>
    </source>
</evidence>
<evidence type="ECO:0000256" key="1">
    <source>
        <dbReference type="ARBA" id="ARBA00022574"/>
    </source>
</evidence>
<name>A0ABD5F048_9ACTN</name>
<feature type="repeat" description="WD" evidence="3">
    <location>
        <begin position="934"/>
        <end position="968"/>
    </location>
</feature>
<feature type="domain" description="Orc1-like AAA ATPase" evidence="4">
    <location>
        <begin position="257"/>
        <end position="394"/>
    </location>
</feature>
<dbReference type="SUPFAM" id="SSF52540">
    <property type="entry name" value="P-loop containing nucleoside triphosphate hydrolases"/>
    <property type="match status" value="1"/>
</dbReference>
<dbReference type="Pfam" id="PF13191">
    <property type="entry name" value="AAA_16"/>
    <property type="match status" value="1"/>
</dbReference>
<feature type="repeat" description="WD" evidence="3">
    <location>
        <begin position="1278"/>
        <end position="1320"/>
    </location>
</feature>
<dbReference type="RefSeq" id="WP_093830704.1">
    <property type="nucleotide sequence ID" value="NZ_JAVRES010000024.1"/>
</dbReference>
<evidence type="ECO:0000256" key="2">
    <source>
        <dbReference type="ARBA" id="ARBA00022737"/>
    </source>
</evidence>
<dbReference type="InterPro" id="IPR027417">
    <property type="entry name" value="P-loop_NTPase"/>
</dbReference>
<dbReference type="PANTHER" id="PTHR22847:SF637">
    <property type="entry name" value="WD REPEAT DOMAIN 5B"/>
    <property type="match status" value="1"/>
</dbReference>
<protein>
    <submittedName>
        <fullName evidence="5">Trypsin-like peptidase domain-containing protein</fullName>
    </submittedName>
</protein>
<dbReference type="InterPro" id="IPR015943">
    <property type="entry name" value="WD40/YVTN_repeat-like_dom_sf"/>
</dbReference>
<dbReference type="CDD" id="cd00200">
    <property type="entry name" value="WD40"/>
    <property type="match status" value="1"/>
</dbReference>
<keyword evidence="2" id="KW-0677">Repeat</keyword>
<dbReference type="Gene3D" id="3.40.50.300">
    <property type="entry name" value="P-loop containing nucleotide triphosphate hydrolases"/>
    <property type="match status" value="1"/>
</dbReference>
<dbReference type="EMBL" id="JAVRES010000024">
    <property type="protein sequence ID" value="MDT0439209.1"/>
    <property type="molecule type" value="Genomic_DNA"/>
</dbReference>
<dbReference type="PRINTS" id="PR00320">
    <property type="entry name" value="GPROTEINBRPT"/>
</dbReference>
<feature type="repeat" description="WD" evidence="3">
    <location>
        <begin position="1020"/>
        <end position="1054"/>
    </location>
</feature>
<evidence type="ECO:0000256" key="3">
    <source>
        <dbReference type="PROSITE-ProRule" id="PRU00221"/>
    </source>
</evidence>
<proteinExistence type="predicted"/>
<dbReference type="Proteomes" id="UP001183535">
    <property type="component" value="Unassembled WGS sequence"/>
</dbReference>
<comment type="caution">
    <text evidence="5">The sequence shown here is derived from an EMBL/GenBank/DDBJ whole genome shotgun (WGS) entry which is preliminary data.</text>
</comment>
<dbReference type="PROSITE" id="PS50294">
    <property type="entry name" value="WD_REPEATS_REGION"/>
    <property type="match status" value="5"/>
</dbReference>
<dbReference type="InterPro" id="IPR001680">
    <property type="entry name" value="WD40_rpt"/>
</dbReference>
<dbReference type="PROSITE" id="PS00678">
    <property type="entry name" value="WD_REPEATS_1"/>
    <property type="match status" value="1"/>
</dbReference>
<keyword evidence="1 3" id="KW-0853">WD repeat</keyword>
<dbReference type="InterPro" id="IPR036322">
    <property type="entry name" value="WD40_repeat_dom_sf"/>
</dbReference>